<reference evidence="6 7" key="1">
    <citation type="journal article" date="2013" name="Appl. Environ. Microbiol.">
        <title>Variation of the Virus-Related Elements within Syntenic Genomes of the Hyperthermophilic Archaeon Aeropyrum.</title>
        <authorList>
            <person name="Daifuku T."/>
            <person name="Yoshida T."/>
            <person name="Kitamura T."/>
            <person name="Kawaichi S."/>
            <person name="Inoue T."/>
            <person name="Nomura K."/>
            <person name="Yoshida Y."/>
            <person name="Kuno S."/>
            <person name="Sako Y."/>
        </authorList>
    </citation>
    <scope>NUCLEOTIDE SEQUENCE [LARGE SCALE GENOMIC DNA]</scope>
    <source>
        <strain evidence="6 7">SY1</strain>
    </source>
</reference>
<dbReference type="GeneID" id="17109952"/>
<dbReference type="SUPFAM" id="SSF102114">
    <property type="entry name" value="Radical SAM enzymes"/>
    <property type="match status" value="1"/>
</dbReference>
<dbReference type="Pfam" id="PF04055">
    <property type="entry name" value="Radical_SAM"/>
    <property type="match status" value="1"/>
</dbReference>
<keyword evidence="1" id="KW-0949">S-adenosyl-L-methionine</keyword>
<dbReference type="CDD" id="cd01335">
    <property type="entry name" value="Radical_SAM"/>
    <property type="match status" value="1"/>
</dbReference>
<dbReference type="Gene3D" id="3.20.20.70">
    <property type="entry name" value="Aldolase class I"/>
    <property type="match status" value="1"/>
</dbReference>
<keyword evidence="4" id="KW-0411">Iron-sulfur</keyword>
<gene>
    <name evidence="6" type="ORF">ACAM_0483</name>
</gene>
<dbReference type="STRING" id="1198449.ACAM_0483"/>
<evidence type="ECO:0000259" key="5">
    <source>
        <dbReference type="Pfam" id="PF04055"/>
    </source>
</evidence>
<dbReference type="InterPro" id="IPR013785">
    <property type="entry name" value="Aldolase_TIM"/>
</dbReference>
<evidence type="ECO:0000256" key="2">
    <source>
        <dbReference type="ARBA" id="ARBA00022723"/>
    </source>
</evidence>
<dbReference type="InterPro" id="IPR040087">
    <property type="entry name" value="MJ0021-like"/>
</dbReference>
<dbReference type="InterPro" id="IPR007197">
    <property type="entry name" value="rSAM"/>
</dbReference>
<evidence type="ECO:0000313" key="7">
    <source>
        <dbReference type="Proteomes" id="UP000016887"/>
    </source>
</evidence>
<keyword evidence="7" id="KW-1185">Reference proteome</keyword>
<evidence type="ECO:0000313" key="6">
    <source>
        <dbReference type="EMBL" id="BAN89952.1"/>
    </source>
</evidence>
<evidence type="ECO:0000256" key="4">
    <source>
        <dbReference type="ARBA" id="ARBA00023014"/>
    </source>
</evidence>
<feature type="domain" description="Radical SAM core" evidence="5">
    <location>
        <begin position="57"/>
        <end position="164"/>
    </location>
</feature>
<dbReference type="KEGG" id="acj:ACAM_0483"/>
<evidence type="ECO:0000256" key="3">
    <source>
        <dbReference type="ARBA" id="ARBA00023004"/>
    </source>
</evidence>
<dbReference type="GO" id="GO:0051536">
    <property type="term" value="F:iron-sulfur cluster binding"/>
    <property type="evidence" value="ECO:0007669"/>
    <property type="project" value="UniProtKB-KW"/>
</dbReference>
<keyword evidence="3" id="KW-0408">Iron</keyword>
<dbReference type="GO" id="GO:0003824">
    <property type="term" value="F:catalytic activity"/>
    <property type="evidence" value="ECO:0007669"/>
    <property type="project" value="InterPro"/>
</dbReference>
<keyword evidence="2" id="KW-0479">Metal-binding</keyword>
<dbReference type="SFLD" id="SFLDS00029">
    <property type="entry name" value="Radical_SAM"/>
    <property type="match status" value="1"/>
</dbReference>
<sequence>MGESAGAMGAAAAVRLKRARGRLLGDPFKALLAGSRGVWMARGCDLCFPGRKAVVFVTGLCDDSCFYCPVSRAKLGRDVFYVNEVPVSSVWEAVSEVLRTGASGASLTGGDPLVALHRTLEVAEAFKSELGRGFHIHLYTSGRRMTPEVARALWRAGVDEVRIHPTERSLLSRVEMVKRYTGMSVGVEMPIAPGLEGLAIEAVKTVEAAGGGFVNLNEMEIVEPNARALLARGYTESGERPFTVRGALEAALRVLRWAAENSSVPVHFCPASFKDSIQTGNRLRSSAARDAYWYEEPTSHGTLVWGEVRGSTAPTGLGEERGGVVMLPPREDLLKTVVRLYGGEAYIVEAHPTPSRTPIVSERRIA</sequence>
<dbReference type="InterPro" id="IPR058240">
    <property type="entry name" value="rSAM_sf"/>
</dbReference>
<dbReference type="GO" id="GO:0046872">
    <property type="term" value="F:metal ion binding"/>
    <property type="evidence" value="ECO:0007669"/>
    <property type="project" value="UniProtKB-KW"/>
</dbReference>
<protein>
    <submittedName>
        <fullName evidence="6">Uncharacterized conserved protein</fullName>
    </submittedName>
</protein>
<dbReference type="EMBL" id="AP012489">
    <property type="protein sequence ID" value="BAN89952.1"/>
    <property type="molecule type" value="Genomic_DNA"/>
</dbReference>
<dbReference type="eggNOG" id="arCOG00932">
    <property type="taxonomic scope" value="Archaea"/>
</dbReference>
<proteinExistence type="predicted"/>
<name>U3T8V1_9CREN</name>
<dbReference type="SFLD" id="SFLDG01108">
    <property type="entry name" value="Uncharacterised_Radical_SAM_Su"/>
    <property type="match status" value="1"/>
</dbReference>
<dbReference type="PANTHER" id="PTHR43288:SF1">
    <property type="entry name" value="GLYCYL-RADICAL ENZYME ACTIVATING ENZYME MJ0021-RELATED"/>
    <property type="match status" value="1"/>
</dbReference>
<dbReference type="PATRIC" id="fig|1198449.6.peg.487"/>
<dbReference type="RefSeq" id="WP_022541228.1">
    <property type="nucleotide sequence ID" value="NC_022521.1"/>
</dbReference>
<dbReference type="AlphaFoldDB" id="U3T8V1"/>
<dbReference type="Proteomes" id="UP000016887">
    <property type="component" value="Chromosome"/>
</dbReference>
<organism evidence="6 7">
    <name type="scientific">Aeropyrum camini SY1 = JCM 12091</name>
    <dbReference type="NCBI Taxonomy" id="1198449"/>
    <lineage>
        <taxon>Archaea</taxon>
        <taxon>Thermoproteota</taxon>
        <taxon>Thermoprotei</taxon>
        <taxon>Desulfurococcales</taxon>
        <taxon>Desulfurococcaceae</taxon>
        <taxon>Aeropyrum</taxon>
    </lineage>
</organism>
<evidence type="ECO:0000256" key="1">
    <source>
        <dbReference type="ARBA" id="ARBA00022691"/>
    </source>
</evidence>
<accession>U3T8V1</accession>
<dbReference type="PANTHER" id="PTHR43288">
    <property type="entry name" value="BIOTIN SYNTHASE-RELATED PROTEIN, RADICAL SAM SUPERFAMILY"/>
    <property type="match status" value="1"/>
</dbReference>